<keyword evidence="17" id="KW-1185">Reference proteome</keyword>
<dbReference type="InterPro" id="IPR012052">
    <property type="entry name" value="Spore_0_A"/>
</dbReference>
<evidence type="ECO:0000256" key="4">
    <source>
        <dbReference type="ARBA" id="ARBA00022553"/>
    </source>
</evidence>
<protein>
    <recommendedName>
        <fullName evidence="12">Stage 0 sporulation protein A homolog</fullName>
    </recommendedName>
</protein>
<feature type="binding site" evidence="13">
    <location>
        <position position="14"/>
    </location>
    <ligand>
        <name>Ca(2+)</name>
        <dbReference type="ChEBI" id="CHEBI:29108"/>
    </ligand>
</feature>
<dbReference type="GO" id="GO:0000156">
    <property type="term" value="F:phosphorelay response regulator activity"/>
    <property type="evidence" value="ECO:0007669"/>
    <property type="project" value="TreeGrafter"/>
</dbReference>
<evidence type="ECO:0000256" key="8">
    <source>
        <dbReference type="ARBA" id="ARBA00023015"/>
    </source>
</evidence>
<dbReference type="Pfam" id="PF00072">
    <property type="entry name" value="Response_reg"/>
    <property type="match status" value="1"/>
</dbReference>
<evidence type="ECO:0000313" key="16">
    <source>
        <dbReference type="EMBL" id="MBA2133802.1"/>
    </source>
</evidence>
<keyword evidence="7 12" id="KW-0902">Two-component regulatory system</keyword>
<keyword evidence="4 14" id="KW-0597">Phosphoprotein</keyword>
<evidence type="ECO:0000256" key="5">
    <source>
        <dbReference type="ARBA" id="ARBA00022837"/>
    </source>
</evidence>
<keyword evidence="2 12" id="KW-0963">Cytoplasm</keyword>
<feature type="binding site" evidence="13">
    <location>
        <position position="59"/>
    </location>
    <ligand>
        <name>Ca(2+)</name>
        <dbReference type="ChEBI" id="CHEBI:29108"/>
    </ligand>
</feature>
<dbReference type="Proteomes" id="UP000657177">
    <property type="component" value="Unassembled WGS sequence"/>
</dbReference>
<dbReference type="Pfam" id="PF08769">
    <property type="entry name" value="Spo0A_C"/>
    <property type="match status" value="1"/>
</dbReference>
<proteinExistence type="predicted"/>
<reference evidence="16" key="1">
    <citation type="submission" date="2020-06" db="EMBL/GenBank/DDBJ databases">
        <title>Novel chitinolytic bacterium.</title>
        <authorList>
            <person name="Ungkulpasvich U."/>
            <person name="Kosugi A."/>
            <person name="Uke A."/>
        </authorList>
    </citation>
    <scope>NUCLEOTIDE SEQUENCE</scope>
    <source>
        <strain evidence="16">UUS1-1</strain>
    </source>
</reference>
<evidence type="ECO:0000256" key="14">
    <source>
        <dbReference type="PROSITE-ProRule" id="PRU00169"/>
    </source>
</evidence>
<evidence type="ECO:0000256" key="6">
    <source>
        <dbReference type="ARBA" id="ARBA00022969"/>
    </source>
</evidence>
<sequence length="260" mass="29712">MSVSGKIKIGIAEDNLEFCQVLRDYLESYPDLTVTAVANDGLEALEIIRTSLLDLLILDMIMPKLDGIAVLERVKKMNNKPKIIILSAFGHEEITRKAVELGADYFIVKPFDLQILVQRIREVCGVQPQSEYNYVSPLARQEAQTEREVTEILQKLKIPPHFKGYTYLRKAILLCVKEPALINEVTKKLYPRIAEEYNSTPNRVERSMRFAIETAWSKGEIEYLHELMGPIVDEKKGKPTNVSFIAKISDKIRLNHKLRG</sequence>
<dbReference type="NCBIfam" id="TIGR02875">
    <property type="entry name" value="spore_0_A"/>
    <property type="match status" value="1"/>
</dbReference>
<comment type="function">
    <text evidence="12">May play the central regulatory role in sporulation. It may be an element of the effector pathway responsible for the activation of sporulation genes in response to nutritional stress. Spo0A may act in concert with spo0H (a sigma factor) to control the expression of some genes that are critical to the sporulation process.</text>
</comment>
<evidence type="ECO:0000256" key="13">
    <source>
        <dbReference type="PIRSR" id="PIRSR002937-1"/>
    </source>
</evidence>
<gene>
    <name evidence="16" type="primary">spo0A</name>
    <name evidence="16" type="ORF">G5B42_09685</name>
</gene>
<dbReference type="GO" id="GO:0005509">
    <property type="term" value="F:calcium ion binding"/>
    <property type="evidence" value="ECO:0007669"/>
    <property type="project" value="UniProtKB-UniRule"/>
</dbReference>
<dbReference type="PIRSF" id="PIRSF002937">
    <property type="entry name" value="Res_reg_Spo0A"/>
    <property type="match status" value="1"/>
</dbReference>
<organism evidence="16 17">
    <name type="scientific">Capillibacterium thermochitinicola</name>
    <dbReference type="NCBI Taxonomy" id="2699427"/>
    <lineage>
        <taxon>Bacteria</taxon>
        <taxon>Bacillati</taxon>
        <taxon>Bacillota</taxon>
        <taxon>Capillibacterium</taxon>
    </lineage>
</organism>
<evidence type="ECO:0000256" key="12">
    <source>
        <dbReference type="PIRNR" id="PIRNR002937"/>
    </source>
</evidence>
<evidence type="ECO:0000256" key="3">
    <source>
        <dbReference type="ARBA" id="ARBA00022491"/>
    </source>
</evidence>
<dbReference type="AlphaFoldDB" id="A0A8J6LT11"/>
<name>A0A8J6LT11_9FIRM</name>
<comment type="cofactor">
    <cofactor evidence="12 13">
        <name>Ca(2+)</name>
        <dbReference type="ChEBI" id="CHEBI:29108"/>
    </cofactor>
    <text evidence="12 13">Binds 1 Ca(2+) ion per subunit.</text>
</comment>
<feature type="modified residue" description="4-aspartylphosphate" evidence="14">
    <location>
        <position position="59"/>
    </location>
</feature>
<dbReference type="EMBL" id="JAAKDE010000023">
    <property type="protein sequence ID" value="MBA2133802.1"/>
    <property type="molecule type" value="Genomic_DNA"/>
</dbReference>
<keyword evidence="6 12" id="KW-0749">Sporulation</keyword>
<dbReference type="PANTHER" id="PTHR48111:SF1">
    <property type="entry name" value="TWO-COMPONENT RESPONSE REGULATOR ORR33"/>
    <property type="match status" value="1"/>
</dbReference>
<dbReference type="GO" id="GO:0000976">
    <property type="term" value="F:transcription cis-regulatory region binding"/>
    <property type="evidence" value="ECO:0007669"/>
    <property type="project" value="TreeGrafter"/>
</dbReference>
<keyword evidence="10 12" id="KW-0010">Activator</keyword>
<dbReference type="SUPFAM" id="SSF46894">
    <property type="entry name" value="C-terminal effector domain of the bipartite response regulators"/>
    <property type="match status" value="1"/>
</dbReference>
<dbReference type="InterPro" id="IPR016032">
    <property type="entry name" value="Sig_transdc_resp-reg_C-effctor"/>
</dbReference>
<keyword evidence="12 13" id="KW-0479">Metal-binding</keyword>
<dbReference type="GO" id="GO:0005829">
    <property type="term" value="C:cytosol"/>
    <property type="evidence" value="ECO:0007669"/>
    <property type="project" value="TreeGrafter"/>
</dbReference>
<dbReference type="InterPro" id="IPR039420">
    <property type="entry name" value="WalR-like"/>
</dbReference>
<dbReference type="SMART" id="SM00448">
    <property type="entry name" value="REC"/>
    <property type="match status" value="1"/>
</dbReference>
<dbReference type="GO" id="GO:0051606">
    <property type="term" value="P:detection of stimulus"/>
    <property type="evidence" value="ECO:0007669"/>
    <property type="project" value="UniProtKB-UniRule"/>
</dbReference>
<dbReference type="InterPro" id="IPR011006">
    <property type="entry name" value="CheY-like_superfamily"/>
</dbReference>
<keyword evidence="11 12" id="KW-0804">Transcription</keyword>
<keyword evidence="5 12" id="KW-0106">Calcium</keyword>
<dbReference type="InterPro" id="IPR036388">
    <property type="entry name" value="WH-like_DNA-bd_sf"/>
</dbReference>
<dbReference type="GO" id="GO:0042173">
    <property type="term" value="P:regulation of sporulation resulting in formation of a cellular spore"/>
    <property type="evidence" value="ECO:0007669"/>
    <property type="project" value="InterPro"/>
</dbReference>
<dbReference type="InterPro" id="IPR001789">
    <property type="entry name" value="Sig_transdc_resp-reg_receiver"/>
</dbReference>
<evidence type="ECO:0000256" key="11">
    <source>
        <dbReference type="ARBA" id="ARBA00023163"/>
    </source>
</evidence>
<comment type="subcellular location">
    <subcellularLocation>
        <location evidence="1 12">Cytoplasm</location>
    </subcellularLocation>
</comment>
<evidence type="ECO:0000256" key="9">
    <source>
        <dbReference type="ARBA" id="ARBA00023125"/>
    </source>
</evidence>
<keyword evidence="9 12" id="KW-0238">DNA-binding</keyword>
<dbReference type="GO" id="GO:0003700">
    <property type="term" value="F:DNA-binding transcription factor activity"/>
    <property type="evidence" value="ECO:0007669"/>
    <property type="project" value="InterPro"/>
</dbReference>
<keyword evidence="8 12" id="KW-0805">Transcription regulation</keyword>
<dbReference type="GO" id="GO:0032993">
    <property type="term" value="C:protein-DNA complex"/>
    <property type="evidence" value="ECO:0007669"/>
    <property type="project" value="TreeGrafter"/>
</dbReference>
<dbReference type="PANTHER" id="PTHR48111">
    <property type="entry name" value="REGULATOR OF RPOS"/>
    <property type="match status" value="1"/>
</dbReference>
<evidence type="ECO:0000256" key="10">
    <source>
        <dbReference type="ARBA" id="ARBA00023159"/>
    </source>
</evidence>
<evidence type="ECO:0000256" key="2">
    <source>
        <dbReference type="ARBA" id="ARBA00022490"/>
    </source>
</evidence>
<dbReference type="Gene3D" id="3.40.50.2300">
    <property type="match status" value="1"/>
</dbReference>
<dbReference type="PROSITE" id="PS50110">
    <property type="entry name" value="RESPONSE_REGULATORY"/>
    <property type="match status" value="1"/>
</dbReference>
<feature type="domain" description="Response regulatory" evidence="15">
    <location>
        <begin position="8"/>
        <end position="124"/>
    </location>
</feature>
<keyword evidence="3 12" id="KW-0678">Repressor</keyword>
<dbReference type="InterPro" id="IPR014879">
    <property type="entry name" value="Spo0A_C"/>
</dbReference>
<evidence type="ECO:0000256" key="1">
    <source>
        <dbReference type="ARBA" id="ARBA00004496"/>
    </source>
</evidence>
<dbReference type="SUPFAM" id="SSF52172">
    <property type="entry name" value="CheY-like"/>
    <property type="match status" value="1"/>
</dbReference>
<dbReference type="GO" id="GO:0030435">
    <property type="term" value="P:sporulation resulting in formation of a cellular spore"/>
    <property type="evidence" value="ECO:0007669"/>
    <property type="project" value="UniProtKB-UniRule"/>
</dbReference>
<comment type="caution">
    <text evidence="16">The sequence shown here is derived from an EMBL/GenBank/DDBJ whole genome shotgun (WGS) entry which is preliminary data.</text>
</comment>
<evidence type="ECO:0000256" key="7">
    <source>
        <dbReference type="ARBA" id="ARBA00023012"/>
    </source>
</evidence>
<evidence type="ECO:0000259" key="15">
    <source>
        <dbReference type="PROSITE" id="PS50110"/>
    </source>
</evidence>
<evidence type="ECO:0000313" key="17">
    <source>
        <dbReference type="Proteomes" id="UP000657177"/>
    </source>
</evidence>
<dbReference type="Gene3D" id="1.10.10.10">
    <property type="entry name" value="Winged helix-like DNA-binding domain superfamily/Winged helix DNA-binding domain"/>
    <property type="match status" value="1"/>
</dbReference>
<accession>A0A8J6LT11</accession>